<evidence type="ECO:0000313" key="5">
    <source>
        <dbReference type="Proteomes" id="UP000012174"/>
    </source>
</evidence>
<dbReference type="SMART" id="SM00248">
    <property type="entry name" value="ANK"/>
    <property type="match status" value="2"/>
</dbReference>
<dbReference type="SUPFAM" id="SSF48403">
    <property type="entry name" value="Ankyrin repeat"/>
    <property type="match status" value="1"/>
</dbReference>
<dbReference type="InterPro" id="IPR002110">
    <property type="entry name" value="Ankyrin_rpt"/>
</dbReference>
<dbReference type="KEGG" id="ela:UCREL1_2412"/>
<dbReference type="PROSITE" id="PS50088">
    <property type="entry name" value="ANK_REPEAT"/>
    <property type="match status" value="1"/>
</dbReference>
<proteinExistence type="predicted"/>
<evidence type="ECO:0000256" key="2">
    <source>
        <dbReference type="ARBA" id="ARBA00023043"/>
    </source>
</evidence>
<dbReference type="PROSITE" id="PS50297">
    <property type="entry name" value="ANK_REP_REGION"/>
    <property type="match status" value="1"/>
</dbReference>
<dbReference type="EMBL" id="KB705841">
    <property type="protein sequence ID" value="EMR70545.1"/>
    <property type="molecule type" value="Genomic_DNA"/>
</dbReference>
<dbReference type="InterPro" id="IPR036770">
    <property type="entry name" value="Ankyrin_rpt-contain_sf"/>
</dbReference>
<dbReference type="Gene3D" id="1.25.40.20">
    <property type="entry name" value="Ankyrin repeat-containing domain"/>
    <property type="match status" value="1"/>
</dbReference>
<accession>M7TV70</accession>
<keyword evidence="2 3" id="KW-0040">ANK repeat</keyword>
<dbReference type="AlphaFoldDB" id="M7TV70"/>
<dbReference type="PRINTS" id="PR01415">
    <property type="entry name" value="ANKYRIN"/>
</dbReference>
<dbReference type="Proteomes" id="UP000012174">
    <property type="component" value="Unassembled WGS sequence"/>
</dbReference>
<dbReference type="PANTHER" id="PTHR24198">
    <property type="entry name" value="ANKYRIN REPEAT AND PROTEIN KINASE DOMAIN-CONTAINING PROTEIN"/>
    <property type="match status" value="1"/>
</dbReference>
<dbReference type="PANTHER" id="PTHR24198:SF165">
    <property type="entry name" value="ANKYRIN REPEAT-CONTAINING PROTEIN-RELATED"/>
    <property type="match status" value="1"/>
</dbReference>
<keyword evidence="1" id="KW-0677">Repeat</keyword>
<protein>
    <submittedName>
        <fullName evidence="4">Putative ankyrin repeat protein</fullName>
    </submittedName>
</protein>
<keyword evidence="5" id="KW-1185">Reference proteome</keyword>
<sequence>MNDLLQKQGNSHEIVNTADEYGRTPLHLAARMGDVELGQVLLDHGADINAQDSDFHPHSVLDIALATNQYSFAKFLLDNGADESLVLKVYQSRLEEMKATIEEERRILTLDNIEYR</sequence>
<feature type="repeat" description="ANK" evidence="3">
    <location>
        <begin position="21"/>
        <end position="53"/>
    </location>
</feature>
<evidence type="ECO:0000313" key="4">
    <source>
        <dbReference type="EMBL" id="EMR70545.1"/>
    </source>
</evidence>
<gene>
    <name evidence="4" type="ORF">UCREL1_2412</name>
</gene>
<dbReference type="eggNOG" id="ENOG502SX4G">
    <property type="taxonomic scope" value="Eukaryota"/>
</dbReference>
<dbReference type="Pfam" id="PF12796">
    <property type="entry name" value="Ank_2"/>
    <property type="match status" value="1"/>
</dbReference>
<evidence type="ECO:0000256" key="1">
    <source>
        <dbReference type="ARBA" id="ARBA00022737"/>
    </source>
</evidence>
<organism evidence="4 5">
    <name type="scientific">Eutypa lata (strain UCR-EL1)</name>
    <name type="common">Grapevine dieback disease fungus</name>
    <name type="synonym">Eutypa armeniacae</name>
    <dbReference type="NCBI Taxonomy" id="1287681"/>
    <lineage>
        <taxon>Eukaryota</taxon>
        <taxon>Fungi</taxon>
        <taxon>Dikarya</taxon>
        <taxon>Ascomycota</taxon>
        <taxon>Pezizomycotina</taxon>
        <taxon>Sordariomycetes</taxon>
        <taxon>Xylariomycetidae</taxon>
        <taxon>Xylariales</taxon>
        <taxon>Diatrypaceae</taxon>
        <taxon>Eutypa</taxon>
    </lineage>
</organism>
<evidence type="ECO:0000256" key="3">
    <source>
        <dbReference type="PROSITE-ProRule" id="PRU00023"/>
    </source>
</evidence>
<name>M7TV70_EUTLA</name>
<dbReference type="OrthoDB" id="539213at2759"/>
<dbReference type="HOGENOM" id="CLU_2096867_0_0_1"/>
<reference evidence="5" key="1">
    <citation type="journal article" date="2013" name="Genome Announc.">
        <title>Draft genome sequence of the grapevine dieback fungus Eutypa lata UCR-EL1.</title>
        <authorList>
            <person name="Blanco-Ulate B."/>
            <person name="Rolshausen P.E."/>
            <person name="Cantu D."/>
        </authorList>
    </citation>
    <scope>NUCLEOTIDE SEQUENCE [LARGE SCALE GENOMIC DNA]</scope>
    <source>
        <strain evidence="5">UCR-EL1</strain>
    </source>
</reference>